<gene>
    <name evidence="8" type="ORF">DFH07DRAFT_874562</name>
</gene>
<dbReference type="AlphaFoldDB" id="A0AAD7KDD2"/>
<accession>A0AAD7KDD2</accession>
<dbReference type="InterPro" id="IPR038491">
    <property type="entry name" value="Velvet_dom_sf"/>
</dbReference>
<evidence type="ECO:0000256" key="4">
    <source>
        <dbReference type="ARBA" id="ARBA00023163"/>
    </source>
</evidence>
<keyword evidence="4" id="KW-0804">Transcription</keyword>
<evidence type="ECO:0000256" key="1">
    <source>
        <dbReference type="ARBA" id="ARBA00004123"/>
    </source>
</evidence>
<keyword evidence="2" id="KW-0749">Sporulation</keyword>
<sequence length="429" mass="47339">MANSDGLKYDVTIRQQPLHARISAMKISDRRPVDPPVVVQLSVTDLQDTGTGPPAARAPHRKLPQHSHLTNPYYFMMAFLVEPSNDIEVKFASDGGRPSTSGALVSSLRVLKDYPNSEQDAAFFIFPDICVRLEGSWRFKLSLFVVQDEKVKWCTTTYSAPFFVYRGKEYPGVQISTPLTRALAAQGVKLRIRKEIREKAPDVHAKEEYPLTGDASFVSSESNLLKSPKRRRTLVGPPGSLESPPLFEMSNALPVPRQSLSPTPPGFYGPSKMQHESRFRRASLDAPAVQRPHPTRDWASPMALDYPTNSSPSMSSKSDPSFLQWGFLRPAHPSPESHHAVGTPYPGLVRHMSSTESDRCAPNTGSMYSWAPSAAGRDAFSPPSVPDTAHRQFSLPAPAFWQIDAAQRGNFENANTEPLGWTAYGASAH</sequence>
<dbReference type="InterPro" id="IPR021740">
    <property type="entry name" value="Velvet"/>
</dbReference>
<feature type="region of interest" description="Disordered" evidence="6">
    <location>
        <begin position="222"/>
        <end position="280"/>
    </location>
</feature>
<evidence type="ECO:0000313" key="8">
    <source>
        <dbReference type="EMBL" id="KAJ7782466.1"/>
    </source>
</evidence>
<keyword evidence="5" id="KW-0539">Nucleus</keyword>
<comment type="subcellular location">
    <subcellularLocation>
        <location evidence="1">Nucleus</location>
    </subcellularLocation>
</comment>
<organism evidence="8 9">
    <name type="scientific">Mycena maculata</name>
    <dbReference type="NCBI Taxonomy" id="230809"/>
    <lineage>
        <taxon>Eukaryota</taxon>
        <taxon>Fungi</taxon>
        <taxon>Dikarya</taxon>
        <taxon>Basidiomycota</taxon>
        <taxon>Agaricomycotina</taxon>
        <taxon>Agaricomycetes</taxon>
        <taxon>Agaricomycetidae</taxon>
        <taxon>Agaricales</taxon>
        <taxon>Marasmiineae</taxon>
        <taxon>Mycenaceae</taxon>
        <taxon>Mycena</taxon>
    </lineage>
</organism>
<keyword evidence="3" id="KW-0805">Transcription regulation</keyword>
<dbReference type="InterPro" id="IPR037525">
    <property type="entry name" value="Velvet_dom"/>
</dbReference>
<dbReference type="Proteomes" id="UP001215280">
    <property type="component" value="Unassembled WGS sequence"/>
</dbReference>
<protein>
    <submittedName>
        <fullName evidence="8">Velvet factor-domain-containing protein</fullName>
    </submittedName>
</protein>
<evidence type="ECO:0000256" key="5">
    <source>
        <dbReference type="ARBA" id="ARBA00023242"/>
    </source>
</evidence>
<evidence type="ECO:0000256" key="3">
    <source>
        <dbReference type="ARBA" id="ARBA00023015"/>
    </source>
</evidence>
<dbReference type="GO" id="GO:0005634">
    <property type="term" value="C:nucleus"/>
    <property type="evidence" value="ECO:0007669"/>
    <property type="project" value="UniProtKB-SubCell"/>
</dbReference>
<dbReference type="EMBL" id="JARJLG010000003">
    <property type="protein sequence ID" value="KAJ7782466.1"/>
    <property type="molecule type" value="Genomic_DNA"/>
</dbReference>
<evidence type="ECO:0000259" key="7">
    <source>
        <dbReference type="PROSITE" id="PS51821"/>
    </source>
</evidence>
<dbReference type="PANTHER" id="PTHR33572">
    <property type="entry name" value="SPORE DEVELOPMENT REGULATOR VOSA"/>
    <property type="match status" value="1"/>
</dbReference>
<dbReference type="PROSITE" id="PS51821">
    <property type="entry name" value="VELVET"/>
    <property type="match status" value="1"/>
</dbReference>
<dbReference type="GO" id="GO:0030435">
    <property type="term" value="P:sporulation resulting in formation of a cellular spore"/>
    <property type="evidence" value="ECO:0007669"/>
    <property type="project" value="UniProtKB-KW"/>
</dbReference>
<evidence type="ECO:0000256" key="2">
    <source>
        <dbReference type="ARBA" id="ARBA00022969"/>
    </source>
</evidence>
<dbReference type="PANTHER" id="PTHR33572:SF18">
    <property type="entry name" value="SPORE DEVELOPMENT REGULATOR VOSA"/>
    <property type="match status" value="1"/>
</dbReference>
<proteinExistence type="predicted"/>
<reference evidence="8" key="1">
    <citation type="submission" date="2023-03" db="EMBL/GenBank/DDBJ databases">
        <title>Massive genome expansion in bonnet fungi (Mycena s.s.) driven by repeated elements and novel gene families across ecological guilds.</title>
        <authorList>
            <consortium name="Lawrence Berkeley National Laboratory"/>
            <person name="Harder C.B."/>
            <person name="Miyauchi S."/>
            <person name="Viragh M."/>
            <person name="Kuo A."/>
            <person name="Thoen E."/>
            <person name="Andreopoulos B."/>
            <person name="Lu D."/>
            <person name="Skrede I."/>
            <person name="Drula E."/>
            <person name="Henrissat B."/>
            <person name="Morin E."/>
            <person name="Kohler A."/>
            <person name="Barry K."/>
            <person name="LaButti K."/>
            <person name="Morin E."/>
            <person name="Salamov A."/>
            <person name="Lipzen A."/>
            <person name="Mereny Z."/>
            <person name="Hegedus B."/>
            <person name="Baldrian P."/>
            <person name="Stursova M."/>
            <person name="Weitz H."/>
            <person name="Taylor A."/>
            <person name="Grigoriev I.V."/>
            <person name="Nagy L.G."/>
            <person name="Martin F."/>
            <person name="Kauserud H."/>
        </authorList>
    </citation>
    <scope>NUCLEOTIDE SEQUENCE</scope>
    <source>
        <strain evidence="8">CBHHK188m</strain>
    </source>
</reference>
<keyword evidence="9" id="KW-1185">Reference proteome</keyword>
<dbReference type="Pfam" id="PF11754">
    <property type="entry name" value="Velvet"/>
    <property type="match status" value="2"/>
</dbReference>
<feature type="domain" description="Velvet" evidence="7">
    <location>
        <begin position="4"/>
        <end position="193"/>
    </location>
</feature>
<evidence type="ECO:0000313" key="9">
    <source>
        <dbReference type="Proteomes" id="UP001215280"/>
    </source>
</evidence>
<dbReference type="Gene3D" id="2.60.40.3960">
    <property type="entry name" value="Velvet domain"/>
    <property type="match status" value="1"/>
</dbReference>
<name>A0AAD7KDD2_9AGAR</name>
<evidence type="ECO:0000256" key="6">
    <source>
        <dbReference type="SAM" id="MobiDB-lite"/>
    </source>
</evidence>
<comment type="caution">
    <text evidence="8">The sequence shown here is derived from an EMBL/GenBank/DDBJ whole genome shotgun (WGS) entry which is preliminary data.</text>
</comment>